<evidence type="ECO:0000313" key="2">
    <source>
        <dbReference type="Proteomes" id="UP001551011"/>
    </source>
</evidence>
<dbReference type="Pfam" id="PF13384">
    <property type="entry name" value="HTH_23"/>
    <property type="match status" value="1"/>
</dbReference>
<protein>
    <submittedName>
        <fullName evidence="1">Helix-turn-helix domain-containing protein</fullName>
    </submittedName>
</protein>
<proteinExistence type="predicted"/>
<organism evidence="1 2">
    <name type="scientific">Streptomyces flaveolus</name>
    <dbReference type="NCBI Taxonomy" id="67297"/>
    <lineage>
        <taxon>Bacteria</taxon>
        <taxon>Bacillati</taxon>
        <taxon>Actinomycetota</taxon>
        <taxon>Actinomycetes</taxon>
        <taxon>Kitasatosporales</taxon>
        <taxon>Streptomycetaceae</taxon>
        <taxon>Streptomyces</taxon>
    </lineage>
</organism>
<dbReference type="EMBL" id="JBFAEG010000027">
    <property type="protein sequence ID" value="MEU5711460.1"/>
    <property type="molecule type" value="Genomic_DNA"/>
</dbReference>
<dbReference type="InterPro" id="IPR009057">
    <property type="entry name" value="Homeodomain-like_sf"/>
</dbReference>
<dbReference type="RefSeq" id="WP_356195830.1">
    <property type="nucleotide sequence ID" value="NZ_JBEXDP010000042.1"/>
</dbReference>
<accession>A0ABV3AIT9</accession>
<evidence type="ECO:0000313" key="1">
    <source>
        <dbReference type="EMBL" id="MEU5711460.1"/>
    </source>
</evidence>
<sequence>MVVGRRPSVFVPPVSMEEGRRLQRVSRTSKDPVRLRRAIVVLMSAQGQTVKDITSLMQVSEDYVRDVIDAFNERGFDALDPKWSG</sequence>
<keyword evidence="2" id="KW-1185">Reference proteome</keyword>
<reference evidence="1 2" key="1">
    <citation type="submission" date="2024-06" db="EMBL/GenBank/DDBJ databases">
        <title>The Natural Products Discovery Center: Release of the First 8490 Sequenced Strains for Exploring Actinobacteria Biosynthetic Diversity.</title>
        <authorList>
            <person name="Kalkreuter E."/>
            <person name="Kautsar S.A."/>
            <person name="Yang D."/>
            <person name="Bader C.D."/>
            <person name="Teijaro C.N."/>
            <person name="Fluegel L."/>
            <person name="Davis C.M."/>
            <person name="Simpson J.R."/>
            <person name="Lauterbach L."/>
            <person name="Steele A.D."/>
            <person name="Gui C."/>
            <person name="Meng S."/>
            <person name="Li G."/>
            <person name="Viehrig K."/>
            <person name="Ye F."/>
            <person name="Su P."/>
            <person name="Kiefer A.F."/>
            <person name="Nichols A."/>
            <person name="Cepeda A.J."/>
            <person name="Yan W."/>
            <person name="Fan B."/>
            <person name="Jiang Y."/>
            <person name="Adhikari A."/>
            <person name="Zheng C.-J."/>
            <person name="Schuster L."/>
            <person name="Cowan T.M."/>
            <person name="Smanski M.J."/>
            <person name="Chevrette M.G."/>
            <person name="De Carvalho L.P.S."/>
            <person name="Shen B."/>
        </authorList>
    </citation>
    <scope>NUCLEOTIDE SEQUENCE [LARGE SCALE GENOMIC DNA]</scope>
    <source>
        <strain evidence="1 2">NPDC020594</strain>
    </source>
</reference>
<comment type="caution">
    <text evidence="1">The sequence shown here is derived from an EMBL/GenBank/DDBJ whole genome shotgun (WGS) entry which is preliminary data.</text>
</comment>
<gene>
    <name evidence="1" type="ORF">AB0H04_32165</name>
</gene>
<dbReference type="SUPFAM" id="SSF46689">
    <property type="entry name" value="Homeodomain-like"/>
    <property type="match status" value="1"/>
</dbReference>
<name>A0ABV3AIT9_9ACTN</name>
<dbReference type="Proteomes" id="UP001551011">
    <property type="component" value="Unassembled WGS sequence"/>
</dbReference>